<comment type="subcellular location">
    <subcellularLocation>
        <location evidence="2">Endoplasmic reticulum membrane</location>
        <topology evidence="2">Multi-pass membrane protein</topology>
    </subcellularLocation>
</comment>
<dbReference type="GO" id="GO:0009884">
    <property type="term" value="F:cytokinin receptor activity"/>
    <property type="evidence" value="ECO:0007669"/>
    <property type="project" value="UniProtKB-ARBA"/>
</dbReference>
<keyword evidence="7" id="KW-0418">Kinase</keyword>
<dbReference type="Pfam" id="PF00512">
    <property type="entry name" value="HisKA"/>
    <property type="match status" value="1"/>
</dbReference>
<feature type="domain" description="Histidine kinase" evidence="12">
    <location>
        <begin position="544"/>
        <end position="811"/>
    </location>
</feature>
<comment type="caution">
    <text evidence="15">The sequence shown here is derived from an EMBL/GenBank/DDBJ whole genome shotgun (WGS) entry which is preliminary data.</text>
</comment>
<dbReference type="Pfam" id="PF24896">
    <property type="entry name" value="Receiver_CRE1"/>
    <property type="match status" value="1"/>
</dbReference>
<protein>
    <recommendedName>
        <fullName evidence="3">histidine kinase</fullName>
        <ecNumber evidence="3">2.7.13.3</ecNumber>
    </recommendedName>
</protein>
<evidence type="ECO:0000256" key="2">
    <source>
        <dbReference type="ARBA" id="ARBA00004477"/>
    </source>
</evidence>
<evidence type="ECO:0000256" key="3">
    <source>
        <dbReference type="ARBA" id="ARBA00012438"/>
    </source>
</evidence>
<keyword evidence="16" id="KW-1185">Reference proteome</keyword>
<keyword evidence="6 11" id="KW-0812">Transmembrane</keyword>
<dbReference type="InterPro" id="IPR056839">
    <property type="entry name" value="Receiver_AHK4/CRE1_1st"/>
</dbReference>
<dbReference type="EC" id="2.7.13.3" evidence="3"/>
<feature type="modified residue" description="4-aspartylphosphate" evidence="10">
    <location>
        <position position="1037"/>
    </location>
</feature>
<evidence type="ECO:0000259" key="13">
    <source>
        <dbReference type="PROSITE" id="PS50110"/>
    </source>
</evidence>
<name>A0AAV5JR77_9ROSI</name>
<dbReference type="GO" id="GO:0048831">
    <property type="term" value="P:regulation of shoot system development"/>
    <property type="evidence" value="ECO:0007669"/>
    <property type="project" value="UniProtKB-ARBA"/>
</dbReference>
<dbReference type="GO" id="GO:1901701">
    <property type="term" value="P:cellular response to oxygen-containing compound"/>
    <property type="evidence" value="ECO:0007669"/>
    <property type="project" value="UniProtKB-ARBA"/>
</dbReference>
<sequence>MSLVHVLGFWFKLGNLLWLPCCWIVSVISTNWFASGGIQDTKVALLGDGGKMWLRCWEKISGCSFKIHDNYYQYIGSKRVTRTWWRMLLVTWVIGWTMVSAWIFWYMGSQATEKRKEALANMCDERARMLQDQFNVGMNHIQAMSIFISIFHHGKNPSAIDQRTFARYTERTAFERPLTSGVAYAARVLHSEKEQFEKQQGWTIKRMDKLEQNPVHEDECAQEALEPSPIQDEYAPVIFAQDTIAHVVSLDMLSGKEDRENVLRARESGKGVLTAPLKLIKTKRLGVILTFAVYKRELPSNATPNERIQATDGKEIHTHKHKVEKSKSSKEENVGLNLWGWLKWLRSHLSHVENVGSNHSNAIWVQIIPMSHAHHHKGSALSDSYGWSGLQRRWAISFSRIIKSLMLYLGGVFIIESLVEKLLQQLASKQTILVNVFDTTNQSHPISMYGSNVSNDGLEHVSHLNFGDPFRKHEMRCRFTQKAPWPWLAITTSIGILVIALLIGHIFHATFNRIAKVEDDCHKMMELKKRAEAADIAKSQFLATVSHEIRTPMNGVLGMLHMLMDTDLDVTQQEYVRIAQASGKALVSLINEVLDQAKIESGKLELEEVQFDLRAVLDDVLSLFSGKSQGKGVELAVYISDRVPETLIGDPGRFRQIITNLMGNSIKFTQQGHIFVTVHLVEEVTNSIEVETESLSKNTLSGLPVADRRQSWKGFKTFSQDSSIPTVTSSSCNSVNIIVSVEDTGDGIPLEAQPRIFTPFMQVGPSISRYGGTGIGLSISKCLVGLMKGEIGFVSIPKIGSTFTFTAVFTNGCSNSIEYNSQQVKNQSNSISAEFQGMRALVVDPRSMRAKVSRYHIQRLGINVEIVADFNQGLSSIIRANAVYHMVLIEQEVWDKDLSASNLFIHSFKKIDRGVPPKLFLLGNSVSSSTENTTTSGIDSPSVITKPLWASMLVASLQRAMGVGNKGNFRNGLVPSLSLQSLLLGRKILIVDDNDVNRKVAAGALRRYGADVVNAESGAKAISLLKPPHHFDACFMDIQMPEMDGFEATRTIRDMEQKINNCIQHGELSIEAYDNVSDWHVPILAMTADVIHATHEECLKCGMDGYVSKPFEAEQLYREVARFFQSA</sequence>
<accession>A0AAV5JR77</accession>
<feature type="transmembrane region" description="Helical" evidence="11">
    <location>
        <begin position="16"/>
        <end position="34"/>
    </location>
</feature>
<evidence type="ECO:0000256" key="8">
    <source>
        <dbReference type="ARBA" id="ARBA00022989"/>
    </source>
</evidence>
<evidence type="ECO:0000256" key="7">
    <source>
        <dbReference type="ARBA" id="ARBA00022777"/>
    </source>
</evidence>
<feature type="transmembrane region" description="Helical" evidence="11">
    <location>
        <begin position="485"/>
        <end position="507"/>
    </location>
</feature>
<dbReference type="Gene3D" id="6.10.250.1190">
    <property type="match status" value="1"/>
</dbReference>
<dbReference type="EMBL" id="BPVZ01000044">
    <property type="protein sequence ID" value="GKV16137.1"/>
    <property type="molecule type" value="Genomic_DNA"/>
</dbReference>
<organism evidence="15 16">
    <name type="scientific">Rubroshorea leprosula</name>
    <dbReference type="NCBI Taxonomy" id="152421"/>
    <lineage>
        <taxon>Eukaryota</taxon>
        <taxon>Viridiplantae</taxon>
        <taxon>Streptophyta</taxon>
        <taxon>Embryophyta</taxon>
        <taxon>Tracheophyta</taxon>
        <taxon>Spermatophyta</taxon>
        <taxon>Magnoliopsida</taxon>
        <taxon>eudicotyledons</taxon>
        <taxon>Gunneridae</taxon>
        <taxon>Pentapetalae</taxon>
        <taxon>rosids</taxon>
        <taxon>malvids</taxon>
        <taxon>Malvales</taxon>
        <taxon>Dipterocarpaceae</taxon>
        <taxon>Rubroshorea</taxon>
    </lineage>
</organism>
<evidence type="ECO:0000256" key="11">
    <source>
        <dbReference type="SAM" id="Phobius"/>
    </source>
</evidence>
<dbReference type="SMART" id="SM00388">
    <property type="entry name" value="HisKA"/>
    <property type="match status" value="1"/>
</dbReference>
<dbReference type="Pfam" id="PF00072">
    <property type="entry name" value="Response_reg"/>
    <property type="match status" value="1"/>
</dbReference>
<dbReference type="InterPro" id="IPR005467">
    <property type="entry name" value="His_kinase_dom"/>
</dbReference>
<dbReference type="InterPro" id="IPR003594">
    <property type="entry name" value="HATPase_dom"/>
</dbReference>
<evidence type="ECO:0000313" key="15">
    <source>
        <dbReference type="EMBL" id="GKV16137.1"/>
    </source>
</evidence>
<dbReference type="Gene3D" id="1.10.287.130">
    <property type="match status" value="1"/>
</dbReference>
<evidence type="ECO:0000256" key="9">
    <source>
        <dbReference type="ARBA" id="ARBA00023136"/>
    </source>
</evidence>
<dbReference type="Gene3D" id="3.40.50.2300">
    <property type="match status" value="1"/>
</dbReference>
<dbReference type="SMART" id="SM00448">
    <property type="entry name" value="REC"/>
    <property type="match status" value="1"/>
</dbReference>
<dbReference type="Gene3D" id="3.30.450.350">
    <property type="entry name" value="CHASE domain"/>
    <property type="match status" value="1"/>
</dbReference>
<evidence type="ECO:0000256" key="1">
    <source>
        <dbReference type="ARBA" id="ARBA00000085"/>
    </source>
</evidence>
<dbReference type="InterPro" id="IPR006189">
    <property type="entry name" value="CHASE_dom"/>
</dbReference>
<dbReference type="PROSITE" id="PS50839">
    <property type="entry name" value="CHASE"/>
    <property type="match status" value="1"/>
</dbReference>
<evidence type="ECO:0000259" key="14">
    <source>
        <dbReference type="PROSITE" id="PS50839"/>
    </source>
</evidence>
<keyword evidence="8 11" id="KW-1133">Transmembrane helix</keyword>
<dbReference type="GO" id="GO:0009414">
    <property type="term" value="P:response to water deprivation"/>
    <property type="evidence" value="ECO:0007669"/>
    <property type="project" value="UniProtKB-ARBA"/>
</dbReference>
<comment type="caution">
    <text evidence="10">Lacks conserved residue(s) required for the propagation of feature annotation.</text>
</comment>
<dbReference type="CDD" id="cd16922">
    <property type="entry name" value="HATPase_EvgS-ArcB-TorS-like"/>
    <property type="match status" value="1"/>
</dbReference>
<feature type="domain" description="CHASE" evidence="14">
    <location>
        <begin position="156"/>
        <end position="476"/>
    </location>
</feature>
<keyword evidence="5" id="KW-0808">Transferase</keyword>
<dbReference type="SUPFAM" id="SSF55874">
    <property type="entry name" value="ATPase domain of HSP90 chaperone/DNA topoisomerase II/histidine kinase"/>
    <property type="match status" value="1"/>
</dbReference>
<dbReference type="Gene3D" id="3.30.565.10">
    <property type="entry name" value="Histidine kinase-like ATPase, C-terminal domain"/>
    <property type="match status" value="1"/>
</dbReference>
<comment type="catalytic activity">
    <reaction evidence="1">
        <text>ATP + protein L-histidine = ADP + protein N-phospho-L-histidine.</text>
        <dbReference type="EC" id="2.7.13.3"/>
    </reaction>
</comment>
<dbReference type="InterPro" id="IPR036890">
    <property type="entry name" value="HATPase_C_sf"/>
</dbReference>
<dbReference type="GO" id="GO:0006970">
    <property type="term" value="P:response to osmotic stress"/>
    <property type="evidence" value="ECO:0007669"/>
    <property type="project" value="UniProtKB-ARBA"/>
</dbReference>
<dbReference type="InterPro" id="IPR003661">
    <property type="entry name" value="HisK_dim/P_dom"/>
</dbReference>
<dbReference type="GO" id="GO:0033554">
    <property type="term" value="P:cellular response to stress"/>
    <property type="evidence" value="ECO:0007669"/>
    <property type="project" value="UniProtKB-ARBA"/>
</dbReference>
<dbReference type="SMART" id="SM00387">
    <property type="entry name" value="HATPase_c"/>
    <property type="match status" value="1"/>
</dbReference>
<dbReference type="GO" id="GO:0043424">
    <property type="term" value="F:protein histidine kinase binding"/>
    <property type="evidence" value="ECO:0007669"/>
    <property type="project" value="UniProtKB-ARBA"/>
</dbReference>
<dbReference type="AlphaFoldDB" id="A0AAV5JR77"/>
<evidence type="ECO:0000256" key="10">
    <source>
        <dbReference type="PROSITE-ProRule" id="PRU00169"/>
    </source>
</evidence>
<feature type="domain" description="Response regulatory" evidence="13">
    <location>
        <begin position="987"/>
        <end position="1124"/>
    </location>
</feature>
<evidence type="ECO:0000256" key="4">
    <source>
        <dbReference type="ARBA" id="ARBA00022553"/>
    </source>
</evidence>
<reference evidence="15 16" key="1">
    <citation type="journal article" date="2021" name="Commun. Biol.">
        <title>The genome of Shorea leprosula (Dipterocarpaceae) highlights the ecological relevance of drought in aseasonal tropical rainforests.</title>
        <authorList>
            <person name="Ng K.K.S."/>
            <person name="Kobayashi M.J."/>
            <person name="Fawcett J.A."/>
            <person name="Hatakeyama M."/>
            <person name="Paape T."/>
            <person name="Ng C.H."/>
            <person name="Ang C.C."/>
            <person name="Tnah L.H."/>
            <person name="Lee C.T."/>
            <person name="Nishiyama T."/>
            <person name="Sese J."/>
            <person name="O'Brien M.J."/>
            <person name="Copetti D."/>
            <person name="Mohd Noor M.I."/>
            <person name="Ong R.C."/>
            <person name="Putra M."/>
            <person name="Sireger I.Z."/>
            <person name="Indrioko S."/>
            <person name="Kosugi Y."/>
            <person name="Izuno A."/>
            <person name="Isagi Y."/>
            <person name="Lee S.L."/>
            <person name="Shimizu K.K."/>
        </authorList>
    </citation>
    <scope>NUCLEOTIDE SEQUENCE [LARGE SCALE GENOMIC DNA]</scope>
    <source>
        <strain evidence="15">214</strain>
    </source>
</reference>
<keyword evidence="4 10" id="KW-0597">Phosphoprotein</keyword>
<dbReference type="PROSITE" id="PS50109">
    <property type="entry name" value="HIS_KIN"/>
    <property type="match status" value="1"/>
</dbReference>
<dbReference type="InterPro" id="IPR036097">
    <property type="entry name" value="HisK_dim/P_sf"/>
</dbReference>
<evidence type="ECO:0000256" key="5">
    <source>
        <dbReference type="ARBA" id="ARBA00022679"/>
    </source>
</evidence>
<dbReference type="PANTHER" id="PTHR43719">
    <property type="entry name" value="TWO-COMPONENT HISTIDINE KINASE"/>
    <property type="match status" value="1"/>
</dbReference>
<dbReference type="InterPro" id="IPR004358">
    <property type="entry name" value="Sig_transdc_His_kin-like_C"/>
</dbReference>
<dbReference type="GO" id="GO:0005789">
    <property type="term" value="C:endoplasmic reticulum membrane"/>
    <property type="evidence" value="ECO:0007669"/>
    <property type="project" value="UniProtKB-SubCell"/>
</dbReference>
<dbReference type="SMART" id="SM01079">
    <property type="entry name" value="CHASE"/>
    <property type="match status" value="1"/>
</dbReference>
<dbReference type="GO" id="GO:0010029">
    <property type="term" value="P:regulation of seed germination"/>
    <property type="evidence" value="ECO:0007669"/>
    <property type="project" value="UniProtKB-ARBA"/>
</dbReference>
<dbReference type="PRINTS" id="PR00344">
    <property type="entry name" value="BCTRLSENSOR"/>
</dbReference>
<keyword evidence="9 11" id="KW-0472">Membrane</keyword>
<dbReference type="PROSITE" id="PS50110">
    <property type="entry name" value="RESPONSE_REGULATORY"/>
    <property type="match status" value="2"/>
</dbReference>
<evidence type="ECO:0000259" key="12">
    <source>
        <dbReference type="PROSITE" id="PS50109"/>
    </source>
</evidence>
<dbReference type="InterPro" id="IPR001789">
    <property type="entry name" value="Sig_transdc_resp-reg_receiver"/>
</dbReference>
<dbReference type="SUPFAM" id="SSF52172">
    <property type="entry name" value="CheY-like"/>
    <property type="match status" value="2"/>
</dbReference>
<dbReference type="SUPFAM" id="SSF47384">
    <property type="entry name" value="Homodimeric domain of signal transducing histidine kinase"/>
    <property type="match status" value="1"/>
</dbReference>
<dbReference type="InterPro" id="IPR042240">
    <property type="entry name" value="CHASE_sf"/>
</dbReference>
<dbReference type="CDD" id="cd17546">
    <property type="entry name" value="REC_hyHK_CKI1_RcsC-like"/>
    <property type="match status" value="1"/>
</dbReference>
<dbReference type="Proteomes" id="UP001054252">
    <property type="component" value="Unassembled WGS sequence"/>
</dbReference>
<feature type="domain" description="Response regulatory" evidence="13">
    <location>
        <begin position="839"/>
        <end position="961"/>
    </location>
</feature>
<proteinExistence type="predicted"/>
<evidence type="ECO:0000256" key="6">
    <source>
        <dbReference type="ARBA" id="ARBA00022692"/>
    </source>
</evidence>
<dbReference type="FunFam" id="3.30.450.350:FF:000001">
    <property type="entry name" value="Histidine kinase 4"/>
    <property type="match status" value="1"/>
</dbReference>
<dbReference type="Pfam" id="PF02518">
    <property type="entry name" value="HATPase_c"/>
    <property type="match status" value="1"/>
</dbReference>
<feature type="transmembrane region" description="Helical" evidence="11">
    <location>
        <begin position="87"/>
        <end position="107"/>
    </location>
</feature>
<dbReference type="PANTHER" id="PTHR43719:SF73">
    <property type="entry name" value="HISTIDINE KINASE 3"/>
    <property type="match status" value="1"/>
</dbReference>
<dbReference type="InterPro" id="IPR011006">
    <property type="entry name" value="CheY-like_superfamily"/>
</dbReference>
<evidence type="ECO:0000313" key="16">
    <source>
        <dbReference type="Proteomes" id="UP001054252"/>
    </source>
</evidence>
<dbReference type="GO" id="GO:0005634">
    <property type="term" value="C:nucleus"/>
    <property type="evidence" value="ECO:0007669"/>
    <property type="project" value="TreeGrafter"/>
</dbReference>
<gene>
    <name evidence="15" type="ORF">SLEP1_g26820</name>
</gene>
<dbReference type="GO" id="GO:0048509">
    <property type="term" value="P:regulation of meristem development"/>
    <property type="evidence" value="ECO:0007669"/>
    <property type="project" value="UniProtKB-ARBA"/>
</dbReference>
<dbReference type="InterPro" id="IPR050956">
    <property type="entry name" value="2C_system_His_kinase"/>
</dbReference>
<dbReference type="FunFam" id="1.10.287.130:FF:000015">
    <property type="entry name" value="Histidine kinase 4"/>
    <property type="match status" value="1"/>
</dbReference>
<dbReference type="GO" id="GO:0000155">
    <property type="term" value="F:phosphorelay sensor kinase activity"/>
    <property type="evidence" value="ECO:0007669"/>
    <property type="project" value="InterPro"/>
</dbReference>
<dbReference type="CDD" id="cd00082">
    <property type="entry name" value="HisKA"/>
    <property type="match status" value="1"/>
</dbReference>
<dbReference type="Pfam" id="PF03924">
    <property type="entry name" value="CHASE"/>
    <property type="match status" value="1"/>
</dbReference>